<evidence type="ECO:0000256" key="1">
    <source>
        <dbReference type="SAM" id="SignalP"/>
    </source>
</evidence>
<protein>
    <recommendedName>
        <fullName evidence="2">DUF4097 domain-containing protein</fullName>
    </recommendedName>
</protein>
<dbReference type="Proteomes" id="UP000317778">
    <property type="component" value="Unassembled WGS sequence"/>
</dbReference>
<dbReference type="InterPro" id="IPR025164">
    <property type="entry name" value="Toastrack_DUF4097"/>
</dbReference>
<dbReference type="Pfam" id="PF13349">
    <property type="entry name" value="DUF4097"/>
    <property type="match status" value="1"/>
</dbReference>
<organism evidence="3 4">
    <name type="scientific">candidate division TA06 bacterium B3_TA06</name>
    <dbReference type="NCBI Taxonomy" id="2012487"/>
    <lineage>
        <taxon>Bacteria</taxon>
        <taxon>Bacteria division TA06</taxon>
    </lineage>
</organism>
<name>A0A532UXK3_UNCT6</name>
<evidence type="ECO:0000313" key="4">
    <source>
        <dbReference type="Proteomes" id="UP000317778"/>
    </source>
</evidence>
<dbReference type="AlphaFoldDB" id="A0A532UXK3"/>
<evidence type="ECO:0000313" key="3">
    <source>
        <dbReference type="EMBL" id="TKJ39674.1"/>
    </source>
</evidence>
<feature type="domain" description="DUF4097" evidence="2">
    <location>
        <begin position="38"/>
        <end position="268"/>
    </location>
</feature>
<gene>
    <name evidence="3" type="ORF">CEE36_10275</name>
</gene>
<dbReference type="EMBL" id="NJBO01000023">
    <property type="protein sequence ID" value="TKJ39674.1"/>
    <property type="molecule type" value="Genomic_DNA"/>
</dbReference>
<reference evidence="3 4" key="1">
    <citation type="submission" date="2017-06" db="EMBL/GenBank/DDBJ databases">
        <title>Novel microbial phyla capable of carbon fixation and sulfur reduction in deep-sea sediments.</title>
        <authorList>
            <person name="Huang J."/>
            <person name="Baker B."/>
            <person name="Wang Y."/>
        </authorList>
    </citation>
    <scope>NUCLEOTIDE SEQUENCE [LARGE SCALE GENOMIC DNA]</scope>
    <source>
        <strain evidence="3">B3_TA06</strain>
    </source>
</reference>
<accession>A0A532UXK3</accession>
<proteinExistence type="predicted"/>
<keyword evidence="1" id="KW-0732">Signal</keyword>
<sequence>MKKIALITLAALLVVSLGCYYADEASDTATETYPADLYNRVEIETGNGEITSSVSSDSLITITLTKWVTGPSAKAHLDDIDVSVTKDTVNGTLRVSVTIPISTVRNYGCDADIELPASIYVDLETSNGKMRAAGHQNSLRLVTSNGEIDIAKTAGEADLFTSNGDIGVDRHAGDITGETANGEVTADVIMPVKDGTCRFISSNGAITVAVPDSVSANIYLKTSNGEISVDADLHTQGDYNSDEDIYESTMGDASGEIDLETSNGNVSLKKLE</sequence>
<feature type="signal peptide" evidence="1">
    <location>
        <begin position="1"/>
        <end position="21"/>
    </location>
</feature>
<evidence type="ECO:0000259" key="2">
    <source>
        <dbReference type="Pfam" id="PF13349"/>
    </source>
</evidence>
<comment type="caution">
    <text evidence="3">The sequence shown here is derived from an EMBL/GenBank/DDBJ whole genome shotgun (WGS) entry which is preliminary data.</text>
</comment>
<dbReference type="PROSITE" id="PS51257">
    <property type="entry name" value="PROKAR_LIPOPROTEIN"/>
    <property type="match status" value="1"/>
</dbReference>
<feature type="chain" id="PRO_5021750314" description="DUF4097 domain-containing protein" evidence="1">
    <location>
        <begin position="22"/>
        <end position="272"/>
    </location>
</feature>